<organism evidence="1 2">
    <name type="scientific">Paracidobacterium acidisoli</name>
    <dbReference type="NCBI Taxonomy" id="2303751"/>
    <lineage>
        <taxon>Bacteria</taxon>
        <taxon>Pseudomonadati</taxon>
        <taxon>Acidobacteriota</taxon>
        <taxon>Terriglobia</taxon>
        <taxon>Terriglobales</taxon>
        <taxon>Acidobacteriaceae</taxon>
        <taxon>Paracidobacterium</taxon>
    </lineage>
</organism>
<accession>A0A372INF0</accession>
<gene>
    <name evidence="1" type="ORF">D0Y96_13605</name>
</gene>
<proteinExistence type="predicted"/>
<dbReference type="AlphaFoldDB" id="A0A372INF0"/>
<keyword evidence="2" id="KW-1185">Reference proteome</keyword>
<evidence type="ECO:0000313" key="2">
    <source>
        <dbReference type="Proteomes" id="UP000264702"/>
    </source>
</evidence>
<comment type="caution">
    <text evidence="1">The sequence shown here is derived from an EMBL/GenBank/DDBJ whole genome shotgun (WGS) entry which is preliminary data.</text>
</comment>
<dbReference type="Proteomes" id="UP000264702">
    <property type="component" value="Unassembled WGS sequence"/>
</dbReference>
<evidence type="ECO:0000313" key="1">
    <source>
        <dbReference type="EMBL" id="RFU16415.1"/>
    </source>
</evidence>
<sequence length="87" mass="9882">MVWDVSFTCDICGKKKGEANHWWMAMLGDVPCYDEGQPGFRFTLLPWNAAESRNSDLYHLCGQGCVMQAVERFMTRGSIEIDMAATR</sequence>
<dbReference type="OrthoDB" id="121987at2"/>
<name>A0A372INF0_9BACT</name>
<reference evidence="1 2" key="1">
    <citation type="submission" date="2018-08" db="EMBL/GenBank/DDBJ databases">
        <title>Acidipila sp. 4G-K13, an acidobacterium isolated from forest soil.</title>
        <authorList>
            <person name="Gao Z.-H."/>
            <person name="Qiu L.-H."/>
        </authorList>
    </citation>
    <scope>NUCLEOTIDE SEQUENCE [LARGE SCALE GENOMIC DNA]</scope>
    <source>
        <strain evidence="1 2">4G-K13</strain>
    </source>
</reference>
<dbReference type="EMBL" id="QVQT01000004">
    <property type="protein sequence ID" value="RFU16415.1"/>
    <property type="molecule type" value="Genomic_DNA"/>
</dbReference>
<protein>
    <submittedName>
        <fullName evidence="1">Uncharacterized protein</fullName>
    </submittedName>
</protein>
<dbReference type="RefSeq" id="WP_117300757.1">
    <property type="nucleotide sequence ID" value="NZ_QVQT02000004.1"/>
</dbReference>